<sequence length="185" mass="20978">MAGGGAPRGRLRKRRNLHNGPIDEVVEQTESLGNFSKEILISDKKLAKICKTNLTEITTEFEVDEVVEQTESLGNFSKEILISDKKLAKICKTNLTEITTEFEVDEVVEQTESLGNFSKEILISDKKLAKICKTNLTLHPSEHADKQQTSRITLQLKFLHQDKFHYLSTVPNSEKQQTKNTVHLQ</sequence>
<dbReference type="AlphaFoldDB" id="A0ABD1UX58"/>
<accession>A0ABD1UX58</accession>
<dbReference type="EMBL" id="JBFOLJ010000006">
    <property type="protein sequence ID" value="KAL2529283.1"/>
    <property type="molecule type" value="Genomic_DNA"/>
</dbReference>
<name>A0ABD1UX58_9LAMI</name>
<evidence type="ECO:0000313" key="1">
    <source>
        <dbReference type="EMBL" id="KAL2529283.1"/>
    </source>
</evidence>
<reference evidence="2" key="1">
    <citation type="submission" date="2024-07" db="EMBL/GenBank/DDBJ databases">
        <title>Two chromosome-level genome assemblies of Korean endemic species Abeliophyllum distichum and Forsythia ovata (Oleaceae).</title>
        <authorList>
            <person name="Jang H."/>
        </authorList>
    </citation>
    <scope>NUCLEOTIDE SEQUENCE [LARGE SCALE GENOMIC DNA]</scope>
</reference>
<dbReference type="Proteomes" id="UP001604277">
    <property type="component" value="Unassembled WGS sequence"/>
</dbReference>
<protein>
    <submittedName>
        <fullName evidence="1">Uncharacterized protein</fullName>
    </submittedName>
</protein>
<evidence type="ECO:0000313" key="2">
    <source>
        <dbReference type="Proteomes" id="UP001604277"/>
    </source>
</evidence>
<comment type="caution">
    <text evidence="1">The sequence shown here is derived from an EMBL/GenBank/DDBJ whole genome shotgun (WGS) entry which is preliminary data.</text>
</comment>
<keyword evidence="2" id="KW-1185">Reference proteome</keyword>
<proteinExistence type="predicted"/>
<organism evidence="1 2">
    <name type="scientific">Forsythia ovata</name>
    <dbReference type="NCBI Taxonomy" id="205694"/>
    <lineage>
        <taxon>Eukaryota</taxon>
        <taxon>Viridiplantae</taxon>
        <taxon>Streptophyta</taxon>
        <taxon>Embryophyta</taxon>
        <taxon>Tracheophyta</taxon>
        <taxon>Spermatophyta</taxon>
        <taxon>Magnoliopsida</taxon>
        <taxon>eudicotyledons</taxon>
        <taxon>Gunneridae</taxon>
        <taxon>Pentapetalae</taxon>
        <taxon>asterids</taxon>
        <taxon>lamiids</taxon>
        <taxon>Lamiales</taxon>
        <taxon>Oleaceae</taxon>
        <taxon>Forsythieae</taxon>
        <taxon>Forsythia</taxon>
    </lineage>
</organism>
<gene>
    <name evidence="1" type="ORF">Fot_21884</name>
</gene>